<evidence type="ECO:0000313" key="1">
    <source>
        <dbReference type="EMBL" id="CAZ66251.1"/>
    </source>
</evidence>
<sequence length="75" mass="8546">MQQTEHTESSKKHGVYRSIYQAILCNKYTRAGLKNQENGAMNQYRSLFVSLSEAGLSDSEWSDLWDQAMTGGLKR</sequence>
<keyword evidence="2" id="KW-1185">Reference proteome</keyword>
<organism evidence="1 2">
    <name type="scientific">Pseudomonas phage LUZ7</name>
    <dbReference type="NCBI Taxonomy" id="655097"/>
    <lineage>
        <taxon>Viruses</taxon>
        <taxon>Duplodnaviria</taxon>
        <taxon>Heunggongvirae</taxon>
        <taxon>Uroviricota</taxon>
        <taxon>Caudoviricetes</taxon>
        <taxon>Schitoviridae</taxon>
        <taxon>Migulavirinae</taxon>
        <taxon>Luzseptimavirus</taxon>
        <taxon>Luzseptimavirus LUZ7</taxon>
    </lineage>
</organism>
<reference evidence="2" key="1">
    <citation type="journal article" date="2010" name="Virology">
        <title>Molecular and physiological analysis of three Pseudomonas aeruginosa phages belonging to the "N4-like viruses".</title>
        <authorList>
            <person name="Ceyssens P.J."/>
            <person name="Brabban A."/>
            <person name="Rogge L."/>
            <person name="Lewis M.S."/>
            <person name="Pickard D."/>
            <person name="Goulding D."/>
            <person name="Dougan G."/>
            <person name="Nob en J.P."/>
            <person name="Kropinski A."/>
            <person name="Kutter E."/>
            <person name="Lavigne R."/>
        </authorList>
    </citation>
    <scope>NUCLEOTIDE SEQUENCE [LARGE SCALE GENOMIC DNA]</scope>
</reference>
<dbReference type="KEGG" id="vg:8684462"/>
<dbReference type="RefSeq" id="YP_003358392.1">
    <property type="nucleotide sequence ID" value="NC_013691.1"/>
</dbReference>
<name>C8ZKK9_9CAUD</name>
<evidence type="ECO:0000313" key="2">
    <source>
        <dbReference type="Proteomes" id="UP000002615"/>
    </source>
</evidence>
<accession>C8ZKK9</accession>
<dbReference type="EMBL" id="FN422398">
    <property type="protein sequence ID" value="CAZ66251.1"/>
    <property type="molecule type" value="Genomic_DNA"/>
</dbReference>
<protein>
    <submittedName>
        <fullName evidence="1">Uncharacterized protein</fullName>
    </submittedName>
</protein>
<dbReference type="GeneID" id="8684462"/>
<dbReference type="Proteomes" id="UP000002615">
    <property type="component" value="Segment"/>
</dbReference>
<proteinExistence type="predicted"/>